<gene>
    <name evidence="2" type="ORF">KSP40_PGU005229</name>
</gene>
<accession>A0ABR2ME48</accession>
<proteinExistence type="predicted"/>
<keyword evidence="3" id="KW-1185">Reference proteome</keyword>
<evidence type="ECO:0000313" key="3">
    <source>
        <dbReference type="Proteomes" id="UP001412067"/>
    </source>
</evidence>
<reference evidence="2 3" key="1">
    <citation type="journal article" date="2022" name="Nat. Plants">
        <title>Genomes of leafy and leafless Platanthera orchids illuminate the evolution of mycoheterotrophy.</title>
        <authorList>
            <person name="Li M.H."/>
            <person name="Liu K.W."/>
            <person name="Li Z."/>
            <person name="Lu H.C."/>
            <person name="Ye Q.L."/>
            <person name="Zhang D."/>
            <person name="Wang J.Y."/>
            <person name="Li Y.F."/>
            <person name="Zhong Z.M."/>
            <person name="Liu X."/>
            <person name="Yu X."/>
            <person name="Liu D.K."/>
            <person name="Tu X.D."/>
            <person name="Liu B."/>
            <person name="Hao Y."/>
            <person name="Liao X.Y."/>
            <person name="Jiang Y.T."/>
            <person name="Sun W.H."/>
            <person name="Chen J."/>
            <person name="Chen Y.Q."/>
            <person name="Ai Y."/>
            <person name="Zhai J.W."/>
            <person name="Wu S.S."/>
            <person name="Zhou Z."/>
            <person name="Hsiao Y.Y."/>
            <person name="Wu W.L."/>
            <person name="Chen Y.Y."/>
            <person name="Lin Y.F."/>
            <person name="Hsu J.L."/>
            <person name="Li C.Y."/>
            <person name="Wang Z.W."/>
            <person name="Zhao X."/>
            <person name="Zhong W.Y."/>
            <person name="Ma X.K."/>
            <person name="Ma L."/>
            <person name="Huang J."/>
            <person name="Chen G.Z."/>
            <person name="Huang M.Z."/>
            <person name="Huang L."/>
            <person name="Peng D.H."/>
            <person name="Luo Y.B."/>
            <person name="Zou S.Q."/>
            <person name="Chen S.P."/>
            <person name="Lan S."/>
            <person name="Tsai W.C."/>
            <person name="Van de Peer Y."/>
            <person name="Liu Z.J."/>
        </authorList>
    </citation>
    <scope>NUCLEOTIDE SEQUENCE [LARGE SCALE GENOMIC DNA]</scope>
    <source>
        <strain evidence="2">Lor288</strain>
    </source>
</reference>
<protein>
    <submittedName>
        <fullName evidence="2">Uncharacterized protein</fullName>
    </submittedName>
</protein>
<dbReference type="EMBL" id="JBBWWR010000009">
    <property type="protein sequence ID" value="KAK8961909.1"/>
    <property type="molecule type" value="Genomic_DNA"/>
</dbReference>
<evidence type="ECO:0000256" key="1">
    <source>
        <dbReference type="SAM" id="MobiDB-lite"/>
    </source>
</evidence>
<feature type="compositionally biased region" description="Gly residues" evidence="1">
    <location>
        <begin position="65"/>
        <end position="74"/>
    </location>
</feature>
<feature type="region of interest" description="Disordered" evidence="1">
    <location>
        <begin position="34"/>
        <end position="74"/>
    </location>
</feature>
<evidence type="ECO:0000313" key="2">
    <source>
        <dbReference type="EMBL" id="KAK8961909.1"/>
    </source>
</evidence>
<sequence length="134" mass="14509">MALDLSEENKASYGITGKNKKRVVDLPEEIAEEGPSICTKAVDLPEREEETGGDAQEGQGRREAGTGGRNWGCGGAVDLDQGRWEARLGRKIGDAEEGPSICTRAVEKHDRGEKLNGRRWVSAIGKKKQCRSAS</sequence>
<comment type="caution">
    <text evidence="2">The sequence shown here is derived from an EMBL/GenBank/DDBJ whole genome shotgun (WGS) entry which is preliminary data.</text>
</comment>
<organism evidence="2 3">
    <name type="scientific">Platanthera guangdongensis</name>
    <dbReference type="NCBI Taxonomy" id="2320717"/>
    <lineage>
        <taxon>Eukaryota</taxon>
        <taxon>Viridiplantae</taxon>
        <taxon>Streptophyta</taxon>
        <taxon>Embryophyta</taxon>
        <taxon>Tracheophyta</taxon>
        <taxon>Spermatophyta</taxon>
        <taxon>Magnoliopsida</taxon>
        <taxon>Liliopsida</taxon>
        <taxon>Asparagales</taxon>
        <taxon>Orchidaceae</taxon>
        <taxon>Orchidoideae</taxon>
        <taxon>Orchideae</taxon>
        <taxon>Orchidinae</taxon>
        <taxon>Platanthera</taxon>
    </lineage>
</organism>
<dbReference type="Proteomes" id="UP001412067">
    <property type="component" value="Unassembled WGS sequence"/>
</dbReference>
<name>A0ABR2ME48_9ASPA</name>